<proteinExistence type="predicted"/>
<protein>
    <submittedName>
        <fullName evidence="3">Class I SAM-dependent methyltransferase</fullName>
    </submittedName>
</protein>
<dbReference type="PANTHER" id="PTHR43861">
    <property type="entry name" value="TRANS-ACONITATE 2-METHYLTRANSFERASE-RELATED"/>
    <property type="match status" value="1"/>
</dbReference>
<dbReference type="EMBL" id="WAAU01000031">
    <property type="protein sequence ID" value="KAB1153607.1"/>
    <property type="molecule type" value="Genomic_DNA"/>
</dbReference>
<dbReference type="Proteomes" id="UP000467305">
    <property type="component" value="Unassembled WGS sequence"/>
</dbReference>
<dbReference type="SUPFAM" id="SSF53335">
    <property type="entry name" value="S-adenosyl-L-methionine-dependent methyltransferases"/>
    <property type="match status" value="1"/>
</dbReference>
<dbReference type="InterPro" id="IPR029063">
    <property type="entry name" value="SAM-dependent_MTases_sf"/>
</dbReference>
<dbReference type="RefSeq" id="WP_150901146.1">
    <property type="nucleotide sequence ID" value="NZ_WAAU01000031.1"/>
</dbReference>
<sequence length="241" mass="27971">MNTTDWFTSWFDTPYYHILYKHRNDADAQFFMRNITSFLNLPKSSHIADLPCGKGRHSVYLNSLGYKVTGGDLSSNSIKHAKQFENDTLHFEVWDMRTPLENKYDAVFNLFTSFGYFDDDNEDITILKSLKNGLKEKGVLVLDFLNVQKVKSSLVKEETKTIDGIEFNIKKEIKDGFILKHISFSDNDKQHSYTEQVKFLTLDKMQSYFEKAGLKIKHVFGDYSLNKFNPTTSDRLILVAE</sequence>
<dbReference type="Gene3D" id="2.20.25.110">
    <property type="entry name" value="S-adenosyl-L-methionine-dependent methyltransferases"/>
    <property type="match status" value="1"/>
</dbReference>
<evidence type="ECO:0000313" key="3">
    <source>
        <dbReference type="EMBL" id="KAB1153607.1"/>
    </source>
</evidence>
<evidence type="ECO:0000259" key="2">
    <source>
        <dbReference type="Pfam" id="PF13649"/>
    </source>
</evidence>
<evidence type="ECO:0000256" key="1">
    <source>
        <dbReference type="ARBA" id="ARBA00022679"/>
    </source>
</evidence>
<gene>
    <name evidence="3" type="ORF">F7018_16185</name>
</gene>
<keyword evidence="1 3" id="KW-0808">Transferase</keyword>
<accession>A0A7J5A7Y6</accession>
<organism evidence="3 4">
    <name type="scientific">Tenacibaculum aiptasiae</name>
    <dbReference type="NCBI Taxonomy" id="426481"/>
    <lineage>
        <taxon>Bacteria</taxon>
        <taxon>Pseudomonadati</taxon>
        <taxon>Bacteroidota</taxon>
        <taxon>Flavobacteriia</taxon>
        <taxon>Flavobacteriales</taxon>
        <taxon>Flavobacteriaceae</taxon>
        <taxon>Tenacibaculum</taxon>
    </lineage>
</organism>
<dbReference type="OrthoDB" id="9811589at2"/>
<dbReference type="GO" id="GO:0008168">
    <property type="term" value="F:methyltransferase activity"/>
    <property type="evidence" value="ECO:0007669"/>
    <property type="project" value="UniProtKB-KW"/>
</dbReference>
<feature type="domain" description="Methyltransferase" evidence="2">
    <location>
        <begin position="47"/>
        <end position="138"/>
    </location>
</feature>
<comment type="caution">
    <text evidence="3">The sequence shown here is derived from an EMBL/GenBank/DDBJ whole genome shotgun (WGS) entry which is preliminary data.</text>
</comment>
<evidence type="ECO:0000313" key="4">
    <source>
        <dbReference type="Proteomes" id="UP000467305"/>
    </source>
</evidence>
<keyword evidence="4" id="KW-1185">Reference proteome</keyword>
<keyword evidence="3" id="KW-0489">Methyltransferase</keyword>
<name>A0A7J5A7Y6_9FLAO</name>
<dbReference type="GO" id="GO:0032259">
    <property type="term" value="P:methylation"/>
    <property type="evidence" value="ECO:0007669"/>
    <property type="project" value="UniProtKB-KW"/>
</dbReference>
<dbReference type="InterPro" id="IPR041698">
    <property type="entry name" value="Methyltransf_25"/>
</dbReference>
<dbReference type="Pfam" id="PF13649">
    <property type="entry name" value="Methyltransf_25"/>
    <property type="match status" value="1"/>
</dbReference>
<dbReference type="Gene3D" id="3.40.50.150">
    <property type="entry name" value="Vaccinia Virus protein VP39"/>
    <property type="match status" value="1"/>
</dbReference>
<dbReference type="CDD" id="cd02440">
    <property type="entry name" value="AdoMet_MTases"/>
    <property type="match status" value="1"/>
</dbReference>
<reference evidence="3 4" key="1">
    <citation type="submission" date="2019-09" db="EMBL/GenBank/DDBJ databases">
        <authorList>
            <person name="Cao W.R."/>
        </authorList>
    </citation>
    <scope>NUCLEOTIDE SEQUENCE [LARGE SCALE GENOMIC DNA]</scope>
    <source>
        <strain evidence="4">a4</strain>
    </source>
</reference>
<dbReference type="AlphaFoldDB" id="A0A7J5A7Y6"/>